<dbReference type="RefSeq" id="XP_001486041.2">
    <property type="nucleotide sequence ID" value="XM_001485991.1"/>
</dbReference>
<gene>
    <name evidence="1" type="ORF">PGUG_01713</name>
</gene>
<evidence type="ECO:0000313" key="2">
    <source>
        <dbReference type="Proteomes" id="UP000001997"/>
    </source>
</evidence>
<proteinExistence type="predicted"/>
<dbReference type="GeneID" id="5128114"/>
<dbReference type="Proteomes" id="UP000001997">
    <property type="component" value="Unassembled WGS sequence"/>
</dbReference>
<evidence type="ECO:0000313" key="1">
    <source>
        <dbReference type="EMBL" id="EDK37614.2"/>
    </source>
</evidence>
<dbReference type="InParanoid" id="A5DEL2"/>
<dbReference type="AlphaFoldDB" id="A5DEL2"/>
<protein>
    <submittedName>
        <fullName evidence="1">Uncharacterized protein</fullName>
    </submittedName>
</protein>
<accession>A5DEL2</accession>
<name>A5DEL2_PICGU</name>
<reference evidence="1 2" key="1">
    <citation type="journal article" date="2009" name="Nature">
        <title>Evolution of pathogenicity and sexual reproduction in eight Candida genomes.</title>
        <authorList>
            <person name="Butler G."/>
            <person name="Rasmussen M.D."/>
            <person name="Lin M.F."/>
            <person name="Santos M.A."/>
            <person name="Sakthikumar S."/>
            <person name="Munro C.A."/>
            <person name="Rheinbay E."/>
            <person name="Grabherr M."/>
            <person name="Forche A."/>
            <person name="Reedy J.L."/>
            <person name="Agrafioti I."/>
            <person name="Arnaud M.B."/>
            <person name="Bates S."/>
            <person name="Brown A.J."/>
            <person name="Brunke S."/>
            <person name="Costanzo M.C."/>
            <person name="Fitzpatrick D.A."/>
            <person name="de Groot P.W."/>
            <person name="Harris D."/>
            <person name="Hoyer L.L."/>
            <person name="Hube B."/>
            <person name="Klis F.M."/>
            <person name="Kodira C."/>
            <person name="Lennard N."/>
            <person name="Logue M.E."/>
            <person name="Martin R."/>
            <person name="Neiman A.M."/>
            <person name="Nikolaou E."/>
            <person name="Quail M.A."/>
            <person name="Quinn J."/>
            <person name="Santos M.C."/>
            <person name="Schmitzberger F.F."/>
            <person name="Sherlock G."/>
            <person name="Shah P."/>
            <person name="Silverstein K.A."/>
            <person name="Skrzypek M.S."/>
            <person name="Soll D."/>
            <person name="Staggs R."/>
            <person name="Stansfield I."/>
            <person name="Stumpf M.P."/>
            <person name="Sudbery P.E."/>
            <person name="Srikantha T."/>
            <person name="Zeng Q."/>
            <person name="Berman J."/>
            <person name="Berriman M."/>
            <person name="Heitman J."/>
            <person name="Gow N.A."/>
            <person name="Lorenz M.C."/>
            <person name="Birren B.W."/>
            <person name="Kellis M."/>
            <person name="Cuomo C.A."/>
        </authorList>
    </citation>
    <scope>NUCLEOTIDE SEQUENCE [LARGE SCALE GENOMIC DNA]</scope>
    <source>
        <strain evidence="2">ATCC 6260 / CBS 566 / DSM 6381 / JCM 1539 / NBRC 10279 / NRRL Y-324</strain>
    </source>
</reference>
<dbReference type="EMBL" id="CH408156">
    <property type="protein sequence ID" value="EDK37614.2"/>
    <property type="molecule type" value="Genomic_DNA"/>
</dbReference>
<sequence length="183" mass="20959">MTNNVATNITASHAMILVAAIEIHTILFHRVPFAGADHSHHSWFCITHFYRRHRFLYQKNPVACIRIVVQQVTKDQLSFCRTAVKKPTVGHPKHHNRVQRGNTRIFPFFEQLETDFCYRICSIATTAFKKLHKSILSSKCQIATFAKLEPEYLSDSTMRPLDTKFTVEFGPNGAGANNLNHFC</sequence>
<keyword evidence="2" id="KW-1185">Reference proteome</keyword>
<dbReference type="HOGENOM" id="CLU_1475677_0_0_1"/>
<dbReference type="VEuPathDB" id="FungiDB:PGUG_01713"/>
<dbReference type="KEGG" id="pgu:PGUG_01713"/>
<organism evidence="1 2">
    <name type="scientific">Meyerozyma guilliermondii (strain ATCC 6260 / CBS 566 / DSM 6381 / JCM 1539 / NBRC 10279 / NRRL Y-324)</name>
    <name type="common">Yeast</name>
    <name type="synonym">Candida guilliermondii</name>
    <dbReference type="NCBI Taxonomy" id="294746"/>
    <lineage>
        <taxon>Eukaryota</taxon>
        <taxon>Fungi</taxon>
        <taxon>Dikarya</taxon>
        <taxon>Ascomycota</taxon>
        <taxon>Saccharomycotina</taxon>
        <taxon>Pichiomycetes</taxon>
        <taxon>Debaryomycetaceae</taxon>
        <taxon>Meyerozyma</taxon>
    </lineage>
</organism>